<evidence type="ECO:0000259" key="12">
    <source>
        <dbReference type="PROSITE" id="PS50926"/>
    </source>
</evidence>
<name>A0A1H4BB36_9GAMM</name>
<sequence>MSRKRIQFGAPRRSKKAVVSDTPLELTVDRLSHEGRGIANHNGKTTFIAGALPGEQVQVRLTQIHKRYDEAELLQVTHSSLDRREPACAHFDQCGGCDLQHLDIVAQRLHKQQQVLDQLKRYAGVHIQPEQLFPALTAAPLGYRRAARIGLNQRQRDGELLVGFRRRGSNKLLNIDQCPILEPRLQPVFDVVRQHLSDATDVRQLTHIDLSHGDQSGFICFRATRSPSAELMQRLQAIADALQLQLIVALNDATIPADPAPCHYSLPEFELELAFGSSDFIQVNADLNRLMVRQAVDWMDPGPEERVLDLFCGLGNFTLPLAQNAAQVVGIEGSSDMVAQAQRNAASAGLDNAQFYRANLSESFVHAPWYRSGFDLILLDPPRTGAREAVQQLAGYGARKVLYISCNPSALVADLPLLLQAGYRVTRFGIMDIFPQTSHVESMLLLERTP</sequence>
<dbReference type="PROSITE" id="PS01231">
    <property type="entry name" value="TRMA_2"/>
    <property type="match status" value="1"/>
</dbReference>
<dbReference type="OrthoDB" id="9804590at2"/>
<dbReference type="EMBL" id="FNRJ01000003">
    <property type="protein sequence ID" value="SEA45208.1"/>
    <property type="molecule type" value="Genomic_DNA"/>
</dbReference>
<dbReference type="PROSITE" id="PS01230">
    <property type="entry name" value="TRMA_1"/>
    <property type="match status" value="1"/>
</dbReference>
<gene>
    <name evidence="9" type="primary">rlmD</name>
    <name evidence="13" type="ORF">SAMN02745729_103239</name>
</gene>
<evidence type="ECO:0000256" key="10">
    <source>
        <dbReference type="PROSITE-ProRule" id="PRU01024"/>
    </source>
</evidence>
<evidence type="ECO:0000256" key="4">
    <source>
        <dbReference type="ARBA" id="ARBA00022679"/>
    </source>
</evidence>
<dbReference type="PROSITE" id="PS51687">
    <property type="entry name" value="SAM_MT_RNA_M5U"/>
    <property type="match status" value="1"/>
</dbReference>
<feature type="binding site" evidence="9 10">
    <location>
        <position position="282"/>
    </location>
    <ligand>
        <name>S-adenosyl-L-methionine</name>
        <dbReference type="ChEBI" id="CHEBI:59789"/>
    </ligand>
</feature>
<protein>
    <recommendedName>
        <fullName evidence="9">23S rRNA (uracil(1939)-C(5))-methyltransferase RlmD</fullName>
        <ecNumber evidence="9">2.1.1.190</ecNumber>
    </recommendedName>
    <alternativeName>
        <fullName evidence="9">23S rRNA(m5U1939)-methyltransferase</fullName>
    </alternativeName>
</protein>
<dbReference type="HAMAP" id="MF_01010">
    <property type="entry name" value="23SrRNA_methyltr_RlmD"/>
    <property type="match status" value="1"/>
</dbReference>
<proteinExistence type="inferred from homology"/>
<evidence type="ECO:0000256" key="5">
    <source>
        <dbReference type="ARBA" id="ARBA00022691"/>
    </source>
</evidence>
<dbReference type="InterPro" id="IPR030390">
    <property type="entry name" value="MeTrfase_TrmA_AS"/>
</dbReference>
<evidence type="ECO:0000256" key="3">
    <source>
        <dbReference type="ARBA" id="ARBA00022603"/>
    </source>
</evidence>
<dbReference type="GO" id="GO:0005506">
    <property type="term" value="F:iron ion binding"/>
    <property type="evidence" value="ECO:0007669"/>
    <property type="project" value="UniProtKB-UniRule"/>
</dbReference>
<dbReference type="InterPro" id="IPR002792">
    <property type="entry name" value="TRAM_dom"/>
</dbReference>
<comment type="similarity">
    <text evidence="9">Belongs to the class I-like SAM-binding methyltransferase superfamily. RNA M5U methyltransferase family. RlmD subfamily.</text>
</comment>
<feature type="binding site" evidence="9">
    <location>
        <position position="316"/>
    </location>
    <ligand>
        <name>S-adenosyl-L-methionine</name>
        <dbReference type="ChEBI" id="CHEBI:59789"/>
    </ligand>
</feature>
<evidence type="ECO:0000256" key="9">
    <source>
        <dbReference type="HAMAP-Rule" id="MF_01010"/>
    </source>
</evidence>
<feature type="binding site" evidence="9">
    <location>
        <position position="178"/>
    </location>
    <ligand>
        <name>[4Fe-4S] cluster</name>
        <dbReference type="ChEBI" id="CHEBI:49883"/>
    </ligand>
</feature>
<feature type="binding site" evidence="9 10">
    <location>
        <position position="311"/>
    </location>
    <ligand>
        <name>S-adenosyl-L-methionine</name>
        <dbReference type="ChEBI" id="CHEBI:59789"/>
    </ligand>
</feature>
<dbReference type="InterPro" id="IPR010280">
    <property type="entry name" value="U5_MeTrfase_fam"/>
</dbReference>
<comment type="function">
    <text evidence="9">Catalyzes the formation of 5-methyl-uridine at position 1939 (m5U1939) in 23S rRNA.</text>
</comment>
<keyword evidence="2 9" id="KW-0698">rRNA processing</keyword>
<dbReference type="SUPFAM" id="SSF50249">
    <property type="entry name" value="Nucleic acid-binding proteins"/>
    <property type="match status" value="1"/>
</dbReference>
<keyword evidence="7 9" id="KW-0408">Iron</keyword>
<feature type="binding site" evidence="9">
    <location>
        <position position="97"/>
    </location>
    <ligand>
        <name>[4Fe-4S] cluster</name>
        <dbReference type="ChEBI" id="CHEBI:49883"/>
    </ligand>
</feature>
<keyword evidence="6 9" id="KW-0479">Metal-binding</keyword>
<evidence type="ECO:0000256" key="8">
    <source>
        <dbReference type="ARBA" id="ARBA00023014"/>
    </source>
</evidence>
<dbReference type="InterPro" id="IPR012340">
    <property type="entry name" value="NA-bd_OB-fold"/>
</dbReference>
<dbReference type="InterPro" id="IPR030391">
    <property type="entry name" value="MeTrfase_TrmA_CS"/>
</dbReference>
<evidence type="ECO:0000256" key="6">
    <source>
        <dbReference type="ARBA" id="ARBA00022723"/>
    </source>
</evidence>
<dbReference type="Gene3D" id="2.40.50.140">
    <property type="entry name" value="Nucleic acid-binding proteins"/>
    <property type="match status" value="1"/>
</dbReference>
<dbReference type="Gene3D" id="3.40.50.150">
    <property type="entry name" value="Vaccinia Virus protein VP39"/>
    <property type="match status" value="1"/>
</dbReference>
<evidence type="ECO:0000256" key="1">
    <source>
        <dbReference type="ARBA" id="ARBA00022485"/>
    </source>
</evidence>
<feature type="active site" description="Nucleophile" evidence="9 10">
    <location>
        <position position="406"/>
    </location>
</feature>
<dbReference type="RefSeq" id="WP_091824448.1">
    <property type="nucleotide sequence ID" value="NZ_FNRJ01000003.1"/>
</dbReference>
<dbReference type="InterPro" id="IPR029063">
    <property type="entry name" value="SAM-dependent_MTases_sf"/>
</dbReference>
<feature type="binding site" evidence="9">
    <location>
        <position position="88"/>
    </location>
    <ligand>
        <name>[4Fe-4S] cluster</name>
        <dbReference type="ChEBI" id="CHEBI:49883"/>
    </ligand>
</feature>
<feature type="binding site" evidence="9 10">
    <location>
        <position position="332"/>
    </location>
    <ligand>
        <name>S-adenosyl-L-methionine</name>
        <dbReference type="ChEBI" id="CHEBI:59789"/>
    </ligand>
</feature>
<comment type="catalytic activity">
    <reaction evidence="9">
        <text>uridine(1939) in 23S rRNA + S-adenosyl-L-methionine = 5-methyluridine(1939) in 23S rRNA + S-adenosyl-L-homocysteine + H(+)</text>
        <dbReference type="Rhea" id="RHEA:42908"/>
        <dbReference type="Rhea" id="RHEA-COMP:10278"/>
        <dbReference type="Rhea" id="RHEA-COMP:10279"/>
        <dbReference type="ChEBI" id="CHEBI:15378"/>
        <dbReference type="ChEBI" id="CHEBI:57856"/>
        <dbReference type="ChEBI" id="CHEBI:59789"/>
        <dbReference type="ChEBI" id="CHEBI:65315"/>
        <dbReference type="ChEBI" id="CHEBI:74447"/>
        <dbReference type="EC" id="2.1.1.190"/>
    </reaction>
</comment>
<keyword evidence="4 9" id="KW-0808">Transferase</keyword>
<dbReference type="NCBIfam" id="TIGR00479">
    <property type="entry name" value="rumA"/>
    <property type="match status" value="1"/>
</dbReference>
<dbReference type="GO" id="GO:0070041">
    <property type="term" value="F:rRNA (uridine-C5-)-methyltransferase activity"/>
    <property type="evidence" value="ECO:0007669"/>
    <property type="project" value="UniProtKB-UniRule"/>
</dbReference>
<feature type="binding site" evidence="9 10">
    <location>
        <position position="380"/>
    </location>
    <ligand>
        <name>S-adenosyl-L-methionine</name>
        <dbReference type="ChEBI" id="CHEBI:59789"/>
    </ligand>
</feature>
<dbReference type="PANTHER" id="PTHR11061:SF49">
    <property type="entry name" value="23S RRNA (URACIL(1939)-C(5))-METHYLTRANSFERASE RLMD"/>
    <property type="match status" value="1"/>
</dbReference>
<evidence type="ECO:0000256" key="7">
    <source>
        <dbReference type="ARBA" id="ARBA00023004"/>
    </source>
</evidence>
<dbReference type="Pfam" id="PF01938">
    <property type="entry name" value="TRAM"/>
    <property type="match status" value="1"/>
</dbReference>
<dbReference type="GO" id="GO:0003723">
    <property type="term" value="F:RNA binding"/>
    <property type="evidence" value="ECO:0007669"/>
    <property type="project" value="InterPro"/>
</dbReference>
<dbReference type="FunFam" id="2.40.50.140:FF:000097">
    <property type="entry name" value="23S rRNA (uracil(1939)-C(5))-methyltransferase RlmD"/>
    <property type="match status" value="1"/>
</dbReference>
<dbReference type="Proteomes" id="UP000242469">
    <property type="component" value="Unassembled WGS sequence"/>
</dbReference>
<dbReference type="CDD" id="cd02440">
    <property type="entry name" value="AdoMet_MTases"/>
    <property type="match status" value="1"/>
</dbReference>
<keyword evidence="14" id="KW-1185">Reference proteome</keyword>
<dbReference type="EC" id="2.1.1.190" evidence="9"/>
<dbReference type="InterPro" id="IPR001566">
    <property type="entry name" value="23S_rRNA_MeTrfase_RlmD"/>
</dbReference>
<organism evidence="13 14">
    <name type="scientific">Marinobacterium iners DSM 11526</name>
    <dbReference type="NCBI Taxonomy" id="1122198"/>
    <lineage>
        <taxon>Bacteria</taxon>
        <taxon>Pseudomonadati</taxon>
        <taxon>Pseudomonadota</taxon>
        <taxon>Gammaproteobacteria</taxon>
        <taxon>Oceanospirillales</taxon>
        <taxon>Oceanospirillaceae</taxon>
        <taxon>Marinobacterium</taxon>
    </lineage>
</organism>
<dbReference type="Gene3D" id="2.40.50.1070">
    <property type="match status" value="1"/>
</dbReference>
<feature type="active site" evidence="11">
    <location>
        <position position="406"/>
    </location>
</feature>
<evidence type="ECO:0000256" key="11">
    <source>
        <dbReference type="PROSITE-ProRule" id="PRU10015"/>
    </source>
</evidence>
<dbReference type="PANTHER" id="PTHR11061">
    <property type="entry name" value="RNA M5U METHYLTRANSFERASE"/>
    <property type="match status" value="1"/>
</dbReference>
<feature type="domain" description="TRAM" evidence="12">
    <location>
        <begin position="16"/>
        <end position="75"/>
    </location>
</feature>
<evidence type="ECO:0000313" key="14">
    <source>
        <dbReference type="Proteomes" id="UP000242469"/>
    </source>
</evidence>
<feature type="binding site" evidence="9">
    <location>
        <position position="359"/>
    </location>
    <ligand>
        <name>S-adenosyl-L-methionine</name>
        <dbReference type="ChEBI" id="CHEBI:59789"/>
    </ligand>
</feature>
<dbReference type="AlphaFoldDB" id="A0A1H4BB36"/>
<dbReference type="Pfam" id="PF05958">
    <property type="entry name" value="tRNA_U5-meth_tr"/>
    <property type="match status" value="1"/>
</dbReference>
<keyword evidence="3 9" id="KW-0489">Methyltransferase</keyword>
<keyword evidence="8 9" id="KW-0411">Iron-sulfur</keyword>
<evidence type="ECO:0000313" key="13">
    <source>
        <dbReference type="EMBL" id="SEA45208.1"/>
    </source>
</evidence>
<dbReference type="SUPFAM" id="SSF53335">
    <property type="entry name" value="S-adenosyl-L-methionine-dependent methyltransferases"/>
    <property type="match status" value="1"/>
</dbReference>
<dbReference type="GO" id="GO:0070475">
    <property type="term" value="P:rRNA base methylation"/>
    <property type="evidence" value="ECO:0007669"/>
    <property type="project" value="TreeGrafter"/>
</dbReference>
<feature type="binding site" evidence="9">
    <location>
        <position position="94"/>
    </location>
    <ligand>
        <name>[4Fe-4S] cluster</name>
        <dbReference type="ChEBI" id="CHEBI:49883"/>
    </ligand>
</feature>
<evidence type="ECO:0000256" key="2">
    <source>
        <dbReference type="ARBA" id="ARBA00022552"/>
    </source>
</evidence>
<accession>A0A1H4BB36</accession>
<dbReference type="NCBIfam" id="NF009639">
    <property type="entry name" value="PRK13168.1"/>
    <property type="match status" value="1"/>
</dbReference>
<keyword evidence="1 9" id="KW-0004">4Fe-4S</keyword>
<dbReference type="STRING" id="1122198.SAMN02745729_103239"/>
<dbReference type="PROSITE" id="PS50926">
    <property type="entry name" value="TRAM"/>
    <property type="match status" value="1"/>
</dbReference>
<reference evidence="14" key="1">
    <citation type="submission" date="2016-10" db="EMBL/GenBank/DDBJ databases">
        <authorList>
            <person name="Varghese N."/>
            <person name="Submissions S."/>
        </authorList>
    </citation>
    <scope>NUCLEOTIDE SEQUENCE [LARGE SCALE GENOMIC DNA]</scope>
    <source>
        <strain evidence="14">DSM 11526</strain>
    </source>
</reference>
<dbReference type="GO" id="GO:0051539">
    <property type="term" value="F:4 iron, 4 sulfur cluster binding"/>
    <property type="evidence" value="ECO:0007669"/>
    <property type="project" value="UniProtKB-KW"/>
</dbReference>
<keyword evidence="5 9" id="KW-0949">S-adenosyl-L-methionine</keyword>